<proteinExistence type="predicted"/>
<gene>
    <name evidence="2" type="ORF">FOY91_16660</name>
</gene>
<sequence>MRQLLRQRRLRCRLIGNRSRPHAGIGTVDKYQSVFSKSAALFHSLIKNHPFHNGNKRAAVCSLLAALYRNDLIFIGDVTDDTIYDLSLNVAGNIYPCEKSPLAGDDLINALADWIGENTERIAVVSSGMRVQDFLDRCKDAGCTVRKGKGGKWVISNSNLGGVSISQSTPQIDGNVVRNYLQKLKLSPSTSGIFQSQFETGLGEEQEQIRRYMVALRRLART</sequence>
<name>A0A558QWN6_9SPHN</name>
<dbReference type="GO" id="GO:0016301">
    <property type="term" value="F:kinase activity"/>
    <property type="evidence" value="ECO:0007669"/>
    <property type="project" value="InterPro"/>
</dbReference>
<dbReference type="SUPFAM" id="SSF140931">
    <property type="entry name" value="Fic-like"/>
    <property type="match status" value="1"/>
</dbReference>
<dbReference type="PROSITE" id="PS51459">
    <property type="entry name" value="FIDO"/>
    <property type="match status" value="1"/>
</dbReference>
<dbReference type="NCBIfam" id="TIGR01550">
    <property type="entry name" value="DOC_P1"/>
    <property type="match status" value="1"/>
</dbReference>
<dbReference type="EMBL" id="VNIM01000085">
    <property type="protein sequence ID" value="TVV71535.1"/>
    <property type="molecule type" value="Genomic_DNA"/>
</dbReference>
<dbReference type="InterPro" id="IPR003812">
    <property type="entry name" value="Fido"/>
</dbReference>
<keyword evidence="3" id="KW-1185">Reference proteome</keyword>
<dbReference type="Pfam" id="PF02661">
    <property type="entry name" value="Fic"/>
    <property type="match status" value="1"/>
</dbReference>
<reference evidence="2 3" key="1">
    <citation type="submission" date="2019-07" db="EMBL/GenBank/DDBJ databases">
        <title>Sphingomonas solaris sp. nov., isolated from a solar panel from Boston, Massachusetts.</title>
        <authorList>
            <person name="Tanner K."/>
            <person name="Pascual J."/>
            <person name="Mancuso C."/>
            <person name="Pereto J."/>
            <person name="Khalil A."/>
            <person name="Vilanova C."/>
        </authorList>
    </citation>
    <scope>NUCLEOTIDE SEQUENCE [LARGE SCALE GENOMIC DNA]</scope>
    <source>
        <strain evidence="2 3">R4DWN</strain>
    </source>
</reference>
<dbReference type="RefSeq" id="WP_145154402.1">
    <property type="nucleotide sequence ID" value="NZ_VNIM01000085.1"/>
</dbReference>
<dbReference type="InterPro" id="IPR053737">
    <property type="entry name" value="Type_II_TA_Toxin"/>
</dbReference>
<dbReference type="OrthoDB" id="9802752at2"/>
<evidence type="ECO:0000259" key="1">
    <source>
        <dbReference type="PROSITE" id="PS51459"/>
    </source>
</evidence>
<dbReference type="AlphaFoldDB" id="A0A558QWN6"/>
<evidence type="ECO:0000313" key="2">
    <source>
        <dbReference type="EMBL" id="TVV71535.1"/>
    </source>
</evidence>
<comment type="caution">
    <text evidence="2">The sequence shown here is derived from an EMBL/GenBank/DDBJ whole genome shotgun (WGS) entry which is preliminary data.</text>
</comment>
<dbReference type="InterPro" id="IPR036597">
    <property type="entry name" value="Fido-like_dom_sf"/>
</dbReference>
<protein>
    <submittedName>
        <fullName evidence="2">Type II toxin-antitoxin system death-on-curing family toxin</fullName>
    </submittedName>
</protein>
<evidence type="ECO:0000313" key="3">
    <source>
        <dbReference type="Proteomes" id="UP000318681"/>
    </source>
</evidence>
<organism evidence="2 3">
    <name type="scientific">Alterirhizorhabdus solaris</name>
    <dbReference type="NCBI Taxonomy" id="2529389"/>
    <lineage>
        <taxon>Bacteria</taxon>
        <taxon>Pseudomonadati</taxon>
        <taxon>Pseudomonadota</taxon>
        <taxon>Alphaproteobacteria</taxon>
        <taxon>Sphingomonadales</taxon>
        <taxon>Rhizorhabdaceae</taxon>
        <taxon>Alterirhizorhabdus</taxon>
    </lineage>
</organism>
<feature type="domain" description="Fido" evidence="1">
    <location>
        <begin position="1"/>
        <end position="117"/>
    </location>
</feature>
<accession>A0A558QWN6</accession>
<dbReference type="InterPro" id="IPR006440">
    <property type="entry name" value="Doc"/>
</dbReference>
<dbReference type="Proteomes" id="UP000318681">
    <property type="component" value="Unassembled WGS sequence"/>
</dbReference>
<dbReference type="Gene3D" id="1.20.120.1870">
    <property type="entry name" value="Fic/DOC protein, Fido domain"/>
    <property type="match status" value="1"/>
</dbReference>